<dbReference type="OrthoDB" id="425619at2759"/>
<organism evidence="4 5">
    <name type="scientific">Chara braunii</name>
    <name type="common">Braun's stonewort</name>
    <dbReference type="NCBI Taxonomy" id="69332"/>
    <lineage>
        <taxon>Eukaryota</taxon>
        <taxon>Viridiplantae</taxon>
        <taxon>Streptophyta</taxon>
        <taxon>Charophyceae</taxon>
        <taxon>Charales</taxon>
        <taxon>Characeae</taxon>
        <taxon>Chara</taxon>
    </lineage>
</organism>
<name>A0A388K2J3_CHABU</name>
<keyword evidence="1" id="KW-0479">Metal-binding</keyword>
<dbReference type="InterPro" id="IPR036875">
    <property type="entry name" value="Znf_CCHC_sf"/>
</dbReference>
<dbReference type="SMART" id="SM00343">
    <property type="entry name" value="ZnF_C2HC"/>
    <property type="match status" value="1"/>
</dbReference>
<dbReference type="Gramene" id="GBG64281">
    <property type="protein sequence ID" value="GBG64281"/>
    <property type="gene ID" value="CBR_g41201"/>
</dbReference>
<gene>
    <name evidence="4" type="ORF">CBR_g41201</name>
</gene>
<reference evidence="4 5" key="1">
    <citation type="journal article" date="2018" name="Cell">
        <title>The Chara Genome: Secondary Complexity and Implications for Plant Terrestrialization.</title>
        <authorList>
            <person name="Nishiyama T."/>
            <person name="Sakayama H."/>
            <person name="Vries J.D."/>
            <person name="Buschmann H."/>
            <person name="Saint-Marcoux D."/>
            <person name="Ullrich K.K."/>
            <person name="Haas F.B."/>
            <person name="Vanderstraeten L."/>
            <person name="Becker D."/>
            <person name="Lang D."/>
            <person name="Vosolsobe S."/>
            <person name="Rombauts S."/>
            <person name="Wilhelmsson P.K.I."/>
            <person name="Janitza P."/>
            <person name="Kern R."/>
            <person name="Heyl A."/>
            <person name="Rumpler F."/>
            <person name="Villalobos L.I.A.C."/>
            <person name="Clay J.M."/>
            <person name="Skokan R."/>
            <person name="Toyoda A."/>
            <person name="Suzuki Y."/>
            <person name="Kagoshima H."/>
            <person name="Schijlen E."/>
            <person name="Tajeshwar N."/>
            <person name="Catarino B."/>
            <person name="Hetherington A.J."/>
            <person name="Saltykova A."/>
            <person name="Bonnot C."/>
            <person name="Breuninger H."/>
            <person name="Symeonidi A."/>
            <person name="Radhakrishnan G.V."/>
            <person name="Van Nieuwerburgh F."/>
            <person name="Deforce D."/>
            <person name="Chang C."/>
            <person name="Karol K.G."/>
            <person name="Hedrich R."/>
            <person name="Ulvskov P."/>
            <person name="Glockner G."/>
            <person name="Delwiche C.F."/>
            <person name="Petrasek J."/>
            <person name="Van de Peer Y."/>
            <person name="Friml J."/>
            <person name="Beilby M."/>
            <person name="Dolan L."/>
            <person name="Kohara Y."/>
            <person name="Sugano S."/>
            <person name="Fujiyama A."/>
            <person name="Delaux P.-M."/>
            <person name="Quint M."/>
            <person name="TheiBen G."/>
            <person name="Hagemann M."/>
            <person name="Harholt J."/>
            <person name="Dunand C."/>
            <person name="Zachgo S."/>
            <person name="Langdale J."/>
            <person name="Maumus F."/>
            <person name="Straeten D.V.D."/>
            <person name="Gould S.B."/>
            <person name="Rensing S.A."/>
        </authorList>
    </citation>
    <scope>NUCLEOTIDE SEQUENCE [LARGE SCALE GENOMIC DNA]</scope>
    <source>
        <strain evidence="4 5">S276</strain>
    </source>
</reference>
<evidence type="ECO:0000259" key="3">
    <source>
        <dbReference type="PROSITE" id="PS50158"/>
    </source>
</evidence>
<feature type="region of interest" description="Disordered" evidence="2">
    <location>
        <begin position="383"/>
        <end position="409"/>
    </location>
</feature>
<protein>
    <recommendedName>
        <fullName evidence="3">CCHC-type domain-containing protein</fullName>
    </recommendedName>
</protein>
<feature type="region of interest" description="Disordered" evidence="2">
    <location>
        <begin position="1"/>
        <end position="322"/>
    </location>
</feature>
<evidence type="ECO:0000313" key="5">
    <source>
        <dbReference type="Proteomes" id="UP000265515"/>
    </source>
</evidence>
<feature type="compositionally biased region" description="Basic and acidic residues" evidence="2">
    <location>
        <begin position="142"/>
        <end position="178"/>
    </location>
</feature>
<feature type="domain" description="CCHC-type" evidence="3">
    <location>
        <begin position="69"/>
        <end position="84"/>
    </location>
</feature>
<keyword evidence="1" id="KW-0862">Zinc</keyword>
<dbReference type="PROSITE" id="PS50158">
    <property type="entry name" value="ZF_CCHC"/>
    <property type="match status" value="1"/>
</dbReference>
<dbReference type="Pfam" id="PF00098">
    <property type="entry name" value="zf-CCHC"/>
    <property type="match status" value="1"/>
</dbReference>
<keyword evidence="5" id="KW-1185">Reference proteome</keyword>
<evidence type="ECO:0000256" key="2">
    <source>
        <dbReference type="SAM" id="MobiDB-lite"/>
    </source>
</evidence>
<dbReference type="SUPFAM" id="SSF57756">
    <property type="entry name" value="Retrovirus zinc finger-like domains"/>
    <property type="match status" value="1"/>
</dbReference>
<dbReference type="GO" id="GO:0008270">
    <property type="term" value="F:zinc ion binding"/>
    <property type="evidence" value="ECO:0007669"/>
    <property type="project" value="UniProtKB-KW"/>
</dbReference>
<dbReference type="Proteomes" id="UP000265515">
    <property type="component" value="Unassembled WGS sequence"/>
</dbReference>
<dbReference type="Gene3D" id="4.10.60.10">
    <property type="entry name" value="Zinc finger, CCHC-type"/>
    <property type="match status" value="1"/>
</dbReference>
<evidence type="ECO:0000313" key="4">
    <source>
        <dbReference type="EMBL" id="GBG64281.1"/>
    </source>
</evidence>
<dbReference type="GO" id="GO:0003676">
    <property type="term" value="F:nucleic acid binding"/>
    <property type="evidence" value="ECO:0007669"/>
    <property type="project" value="InterPro"/>
</dbReference>
<dbReference type="EMBL" id="BFEA01000048">
    <property type="protein sequence ID" value="GBG64281.1"/>
    <property type="molecule type" value="Genomic_DNA"/>
</dbReference>
<proteinExistence type="predicted"/>
<feature type="compositionally biased region" description="Basic and acidic residues" evidence="2">
    <location>
        <begin position="7"/>
        <end position="20"/>
    </location>
</feature>
<dbReference type="AlphaFoldDB" id="A0A388K2J3"/>
<evidence type="ECO:0000256" key="1">
    <source>
        <dbReference type="PROSITE-ProRule" id="PRU00047"/>
    </source>
</evidence>
<feature type="compositionally biased region" description="Basic and acidic residues" evidence="2">
    <location>
        <begin position="217"/>
        <end position="232"/>
    </location>
</feature>
<feature type="compositionally biased region" description="Basic and acidic residues" evidence="2">
    <location>
        <begin position="32"/>
        <end position="63"/>
    </location>
</feature>
<sequence length="409" mass="46337">MSGSSYREQRREGHWGRHPDVGAGYSSGGGRDYGREDRRDRYGDARNEHATPRDHGDYREQPRRFVPVCYECGEPGHYRNQCPKLVGESSGHHMPRRGRSTSPTYHDKTGERRSASEDPAVRKQLEDLASSIAGMKSFIDAEQQRKEDKARAKMEKEMRAREEKERVLREEEERLTKERRLKKKERRKETLGGGGPGGVAERPSHGDPHAYGKRKEKVPVHASAEEDSHEFEGSEIEALSEQAERLIISEKRKRGADRTIGDSPPMETPAKRTASHGALDPKRLLLSVRRQPMKTPPTKKTPRSRRGKWGAKKVPASPDMMGFVTDNIRDLGERNIEELKHICREESVPFEGLKKMDMILAITEKRSNAAFNTEVGNVVATEATGEELEANKHEEQVEEEAASEEDSEN</sequence>
<accession>A0A388K2J3</accession>
<feature type="compositionally biased region" description="Basic and acidic residues" evidence="2">
    <location>
        <begin position="242"/>
        <end position="260"/>
    </location>
</feature>
<feature type="compositionally biased region" description="Basic residues" evidence="2">
    <location>
        <begin position="300"/>
        <end position="311"/>
    </location>
</feature>
<feature type="compositionally biased region" description="Basic and acidic residues" evidence="2">
    <location>
        <begin position="105"/>
        <end position="126"/>
    </location>
</feature>
<dbReference type="InterPro" id="IPR001878">
    <property type="entry name" value="Znf_CCHC"/>
</dbReference>
<feature type="compositionally biased region" description="Acidic residues" evidence="2">
    <location>
        <begin position="396"/>
        <end position="409"/>
    </location>
</feature>
<keyword evidence="1" id="KW-0863">Zinc-finger</keyword>
<comment type="caution">
    <text evidence="4">The sequence shown here is derived from an EMBL/GenBank/DDBJ whole genome shotgun (WGS) entry which is preliminary data.</text>
</comment>